<dbReference type="InterPro" id="IPR006656">
    <property type="entry name" value="Mopterin_OxRdtase"/>
</dbReference>
<accession>A0AA47EH45</accession>
<evidence type="ECO:0000256" key="6">
    <source>
        <dbReference type="SAM" id="Phobius"/>
    </source>
</evidence>
<gene>
    <name evidence="8" type="ORF">LL038_16930</name>
</gene>
<protein>
    <submittedName>
        <fullName evidence="8">Molybdopterin-dependent oxidoreductase</fullName>
    </submittedName>
</protein>
<organism evidence="8 9">
    <name type="scientific">Clostridium estertheticum</name>
    <dbReference type="NCBI Taxonomy" id="238834"/>
    <lineage>
        <taxon>Bacteria</taxon>
        <taxon>Bacillati</taxon>
        <taxon>Bacillota</taxon>
        <taxon>Clostridia</taxon>
        <taxon>Eubacteriales</taxon>
        <taxon>Clostridiaceae</taxon>
        <taxon>Clostridium</taxon>
    </lineage>
</organism>
<keyword evidence="4" id="KW-0408">Iron</keyword>
<sequence length="746" mass="84450">MNKLEKTSCAFCGSHCGLEMEIENNRIVNVRPDPDNPRTKGYCCRKGRSSKYFQNNTDRLNYPLKRVGKEFVRISWEQAFAEIAEKLREILDKYGPRAVGNVGGAGAAIQGEGPYVQTFMKMVGSQYSFSPTGLEFMGLFWNVGKMIGDQSHWIEPDEQLNEVLIMWGCNSYVSHQTNNARRFTREICEDPDRMYIVVDPRLSETARMADMHIALRPGTDALLMRAMITLIIQEGWQHQEYLDKWVSDFDKVKPWFTNFDIKEACRVCEVPYEQVRKLCRILTTRKWGVHQDLGIFMGRHNTMSTSLLFNLMCVCGVMFVSGGSIAWGGFASVGNHTDDQDPKIWRTLATGFAPVTGIFPTAVLPAEIMNDNPNRIRALLMSTTNPVRSFPDSTAQGEAYSKLDLLVCSDICMTETAKYAHYVLPAMSAYESYDFSVVQCTYPEIYCMLKHPVVQPEGERMESGEIWLRLGDAMGFIPTIPDSLYETARNKSRMEYFGELMVYLQNNPEYMPAAPFIIGKTLGKAMGSAHKAMFWGALMLAPQRFQEEVPGAGFKPGSAMMDDVFQAVCDHPEGVLAAVEERENNFKYIVNEDKKIHLFVDVLDEYIKDITPEKEEQALIFPKEYPLILSAGRHTDDGHNGFMRNPATYEYRNPCTLAINPEDGKKLGLKDGQMTRVTTEAGSVEIEAQFTYQTRKGYVLIPHQFGFDFNGKRYGVGVNTLTSVKHIDKLTGNPILRYVPCRVEAI</sequence>
<dbReference type="SMART" id="SM00926">
    <property type="entry name" value="Molybdop_Fe4S4"/>
    <property type="match status" value="1"/>
</dbReference>
<dbReference type="InterPro" id="IPR006963">
    <property type="entry name" value="Mopterin_OxRdtase_4Fe-4S_dom"/>
</dbReference>
<keyword evidence="6" id="KW-0472">Membrane</keyword>
<feature type="domain" description="4Fe-4S Mo/W bis-MGD-type" evidence="7">
    <location>
        <begin position="2"/>
        <end position="58"/>
    </location>
</feature>
<evidence type="ECO:0000256" key="3">
    <source>
        <dbReference type="ARBA" id="ARBA00022723"/>
    </source>
</evidence>
<dbReference type="PANTHER" id="PTHR43742">
    <property type="entry name" value="TRIMETHYLAMINE-N-OXIDE REDUCTASE"/>
    <property type="match status" value="1"/>
</dbReference>
<keyword evidence="5" id="KW-0411">Iron-sulfur</keyword>
<evidence type="ECO:0000259" key="7">
    <source>
        <dbReference type="PROSITE" id="PS51669"/>
    </source>
</evidence>
<dbReference type="GO" id="GO:0051539">
    <property type="term" value="F:4 iron, 4 sulfur cluster binding"/>
    <property type="evidence" value="ECO:0007669"/>
    <property type="project" value="UniProtKB-KW"/>
</dbReference>
<dbReference type="EMBL" id="CP086239">
    <property type="protein sequence ID" value="WAG59314.1"/>
    <property type="molecule type" value="Genomic_DNA"/>
</dbReference>
<dbReference type="GO" id="GO:0043546">
    <property type="term" value="F:molybdopterin cofactor binding"/>
    <property type="evidence" value="ECO:0007669"/>
    <property type="project" value="InterPro"/>
</dbReference>
<dbReference type="Pfam" id="PF01568">
    <property type="entry name" value="Molydop_binding"/>
    <property type="match status" value="1"/>
</dbReference>
<dbReference type="GO" id="GO:0016491">
    <property type="term" value="F:oxidoreductase activity"/>
    <property type="evidence" value="ECO:0007669"/>
    <property type="project" value="InterPro"/>
</dbReference>
<name>A0AA47EH45_9CLOT</name>
<dbReference type="GO" id="GO:0046872">
    <property type="term" value="F:metal ion binding"/>
    <property type="evidence" value="ECO:0007669"/>
    <property type="project" value="UniProtKB-KW"/>
</dbReference>
<keyword evidence="3" id="KW-0479">Metal-binding</keyword>
<keyword evidence="2" id="KW-0004">4Fe-4S</keyword>
<evidence type="ECO:0000256" key="1">
    <source>
        <dbReference type="ARBA" id="ARBA00010312"/>
    </source>
</evidence>
<evidence type="ECO:0000256" key="4">
    <source>
        <dbReference type="ARBA" id="ARBA00023004"/>
    </source>
</evidence>
<dbReference type="PROSITE" id="PS51669">
    <property type="entry name" value="4FE4S_MOW_BIS_MGD"/>
    <property type="match status" value="1"/>
</dbReference>
<dbReference type="PROSITE" id="PS00551">
    <property type="entry name" value="MOLYBDOPTERIN_PROK_1"/>
    <property type="match status" value="1"/>
</dbReference>
<dbReference type="PANTHER" id="PTHR43742:SF2">
    <property type="entry name" value="ASSIMILATORY NITRATE REDUCTASE CATALYTIC SUBUNIT"/>
    <property type="match status" value="1"/>
</dbReference>
<dbReference type="InterPro" id="IPR050612">
    <property type="entry name" value="Prok_Mopterin_Oxidored"/>
</dbReference>
<proteinExistence type="inferred from homology"/>
<reference evidence="8" key="1">
    <citation type="submission" date="2021-11" db="EMBL/GenBank/DDBJ databases">
        <title>Clostridia strains as spoilage organisms.</title>
        <authorList>
            <person name="Wambui J."/>
            <person name="Stevens M.J.A."/>
            <person name="Stephan R."/>
        </authorList>
    </citation>
    <scope>NUCLEOTIDE SEQUENCE</scope>
    <source>
        <strain evidence="8">CF009</strain>
    </source>
</reference>
<evidence type="ECO:0000256" key="5">
    <source>
        <dbReference type="ARBA" id="ARBA00023014"/>
    </source>
</evidence>
<dbReference type="Proteomes" id="UP001164733">
    <property type="component" value="Chromosome"/>
</dbReference>
<feature type="transmembrane region" description="Helical" evidence="6">
    <location>
        <begin position="307"/>
        <end position="330"/>
    </location>
</feature>
<dbReference type="InterPro" id="IPR006657">
    <property type="entry name" value="MoPterin_dinucl-bd_dom"/>
</dbReference>
<evidence type="ECO:0000313" key="8">
    <source>
        <dbReference type="EMBL" id="WAG59314.1"/>
    </source>
</evidence>
<dbReference type="InterPro" id="IPR027467">
    <property type="entry name" value="MopterinOxRdtase_cofactor_BS"/>
</dbReference>
<comment type="similarity">
    <text evidence="1">Belongs to the prokaryotic molybdopterin-containing oxidoreductase family.</text>
</comment>
<keyword evidence="6" id="KW-0812">Transmembrane</keyword>
<dbReference type="Pfam" id="PF00384">
    <property type="entry name" value="Molybdopterin"/>
    <property type="match status" value="1"/>
</dbReference>
<dbReference type="Pfam" id="PF04879">
    <property type="entry name" value="Molybdop_Fe4S4"/>
    <property type="match status" value="1"/>
</dbReference>
<keyword evidence="6" id="KW-1133">Transmembrane helix</keyword>
<dbReference type="AlphaFoldDB" id="A0AA47EH45"/>
<dbReference type="RefSeq" id="WP_216124956.1">
    <property type="nucleotide sequence ID" value="NZ_CP086239.1"/>
</dbReference>
<evidence type="ECO:0000256" key="2">
    <source>
        <dbReference type="ARBA" id="ARBA00022485"/>
    </source>
</evidence>
<evidence type="ECO:0000313" key="9">
    <source>
        <dbReference type="Proteomes" id="UP001164733"/>
    </source>
</evidence>